<feature type="transmembrane region" description="Helical" evidence="1">
    <location>
        <begin position="180"/>
        <end position="201"/>
    </location>
</feature>
<reference evidence="3" key="1">
    <citation type="submission" date="2020-07" db="EMBL/GenBank/DDBJ databases">
        <title>Huge and variable diversity of episymbiotic CPR bacteria and DPANN archaea in groundwater ecosystems.</title>
        <authorList>
            <person name="He C.Y."/>
            <person name="Keren R."/>
            <person name="Whittaker M."/>
            <person name="Farag I.F."/>
            <person name="Doudna J."/>
            <person name="Cate J.H.D."/>
            <person name="Banfield J.F."/>
        </authorList>
    </citation>
    <scope>NUCLEOTIDE SEQUENCE</scope>
    <source>
        <strain evidence="3">NC_groundwater_580_Pr5_B-0.1um_64_19</strain>
    </source>
</reference>
<evidence type="ECO:0000259" key="2">
    <source>
        <dbReference type="Pfam" id="PF09335"/>
    </source>
</evidence>
<comment type="caution">
    <text evidence="3">The sequence shown here is derived from an EMBL/GenBank/DDBJ whole genome shotgun (WGS) entry which is preliminary data.</text>
</comment>
<feature type="transmembrane region" description="Helical" evidence="1">
    <location>
        <begin position="59"/>
        <end position="78"/>
    </location>
</feature>
<sequence>MWTAIILAEGAQRAAWAWLYSLGGFGLILLAFLDNSVLPLPGSMDLLTIVLAAHHPGSWWYYALMATAGSMLGAYPTYRLGRKGGKESLEKKVSPARQKEVYARFERHGAWAIVVPALIPPPFPLSPFLAAAGALRLPLRKFFGALALARGVRYSIVAWLGAHYSRQLLGFFSRYYRTILWAGIALGVASGLAAFGAWWWHRRKQRGAASRPATQPERRVA</sequence>
<keyword evidence="1" id="KW-1133">Transmembrane helix</keyword>
<organism evidence="3 4">
    <name type="scientific">Candidatus Korobacter versatilis</name>
    <dbReference type="NCBI Taxonomy" id="658062"/>
    <lineage>
        <taxon>Bacteria</taxon>
        <taxon>Pseudomonadati</taxon>
        <taxon>Acidobacteriota</taxon>
        <taxon>Terriglobia</taxon>
        <taxon>Terriglobales</taxon>
        <taxon>Candidatus Korobacteraceae</taxon>
        <taxon>Candidatus Korobacter</taxon>
    </lineage>
</organism>
<dbReference type="PANTHER" id="PTHR42709">
    <property type="entry name" value="ALKALINE PHOSPHATASE LIKE PROTEIN"/>
    <property type="match status" value="1"/>
</dbReference>
<evidence type="ECO:0000313" key="3">
    <source>
        <dbReference type="EMBL" id="MBI2678052.1"/>
    </source>
</evidence>
<keyword evidence="1" id="KW-0812">Transmembrane</keyword>
<dbReference type="PANTHER" id="PTHR42709:SF4">
    <property type="entry name" value="INNER MEMBRANE PROTEIN YQAA"/>
    <property type="match status" value="1"/>
</dbReference>
<protein>
    <submittedName>
        <fullName evidence="3">VTT domain-containing protein</fullName>
    </submittedName>
</protein>
<accession>A0A932A7U2</accession>
<dbReference type="AlphaFoldDB" id="A0A932A7U2"/>
<feature type="transmembrane region" description="Helical" evidence="1">
    <location>
        <begin position="15"/>
        <end position="33"/>
    </location>
</feature>
<dbReference type="Proteomes" id="UP000779809">
    <property type="component" value="Unassembled WGS sequence"/>
</dbReference>
<dbReference type="Pfam" id="PF09335">
    <property type="entry name" value="VTT_dom"/>
    <property type="match status" value="1"/>
</dbReference>
<evidence type="ECO:0000256" key="1">
    <source>
        <dbReference type="SAM" id="Phobius"/>
    </source>
</evidence>
<gene>
    <name evidence="3" type="ORF">HYX28_04675</name>
</gene>
<feature type="domain" description="VTT" evidence="2">
    <location>
        <begin position="51"/>
        <end position="162"/>
    </location>
</feature>
<dbReference type="InterPro" id="IPR032816">
    <property type="entry name" value="VTT_dom"/>
</dbReference>
<name>A0A932A7U2_9BACT</name>
<proteinExistence type="predicted"/>
<dbReference type="EMBL" id="JACPNR010000006">
    <property type="protein sequence ID" value="MBI2678052.1"/>
    <property type="molecule type" value="Genomic_DNA"/>
</dbReference>
<feature type="transmembrane region" description="Helical" evidence="1">
    <location>
        <begin position="142"/>
        <end position="160"/>
    </location>
</feature>
<dbReference type="InterPro" id="IPR051311">
    <property type="entry name" value="DedA_domain"/>
</dbReference>
<evidence type="ECO:0000313" key="4">
    <source>
        <dbReference type="Proteomes" id="UP000779809"/>
    </source>
</evidence>
<keyword evidence="1" id="KW-0472">Membrane</keyword>